<feature type="signal peptide" evidence="10">
    <location>
        <begin position="1"/>
        <end position="27"/>
    </location>
</feature>
<dbReference type="InterPro" id="IPR044846">
    <property type="entry name" value="GH10"/>
</dbReference>
<dbReference type="EC" id="3.2.1.8" evidence="9"/>
<protein>
    <recommendedName>
        <fullName evidence="9">Beta-xylanase</fullName>
        <ecNumber evidence="9">3.2.1.8</ecNumber>
    </recommendedName>
</protein>
<feature type="chain" id="PRO_5046417859" description="Beta-xylanase" evidence="10">
    <location>
        <begin position="28"/>
        <end position="392"/>
    </location>
</feature>
<dbReference type="PRINTS" id="PR00134">
    <property type="entry name" value="GLHYDRLASE10"/>
</dbReference>
<comment type="catalytic activity">
    <reaction evidence="1 9">
        <text>Endohydrolysis of (1-&gt;4)-beta-D-xylosidic linkages in xylans.</text>
        <dbReference type="EC" id="3.2.1.8"/>
    </reaction>
</comment>
<evidence type="ECO:0000256" key="6">
    <source>
        <dbReference type="ARBA" id="ARBA00023277"/>
    </source>
</evidence>
<dbReference type="InterPro" id="IPR017853">
    <property type="entry name" value="GH"/>
</dbReference>
<accession>A0ABQ4TIU5</accession>
<name>A0ABQ4TIU5_9HYPH</name>
<dbReference type="Pfam" id="PF00331">
    <property type="entry name" value="Glyco_hydro_10"/>
    <property type="match status" value="1"/>
</dbReference>
<reference evidence="12" key="2">
    <citation type="submission" date="2021-08" db="EMBL/GenBank/DDBJ databases">
        <authorList>
            <person name="Tani A."/>
            <person name="Ola A."/>
            <person name="Ogura Y."/>
            <person name="Katsura K."/>
            <person name="Hayashi T."/>
        </authorList>
    </citation>
    <scope>NUCLEOTIDE SEQUENCE</scope>
    <source>
        <strain evidence="12">DSM 23674</strain>
    </source>
</reference>
<dbReference type="Proteomes" id="UP001055101">
    <property type="component" value="Unassembled WGS sequence"/>
</dbReference>
<evidence type="ECO:0000259" key="11">
    <source>
        <dbReference type="PROSITE" id="PS51760"/>
    </source>
</evidence>
<dbReference type="SUPFAM" id="SSF51445">
    <property type="entry name" value="(Trans)glycosidases"/>
    <property type="match status" value="1"/>
</dbReference>
<evidence type="ECO:0000256" key="1">
    <source>
        <dbReference type="ARBA" id="ARBA00000681"/>
    </source>
</evidence>
<evidence type="ECO:0000256" key="4">
    <source>
        <dbReference type="ARBA" id="ARBA00022729"/>
    </source>
</evidence>
<dbReference type="PROSITE" id="PS51760">
    <property type="entry name" value="GH10_2"/>
    <property type="match status" value="1"/>
</dbReference>
<evidence type="ECO:0000256" key="3">
    <source>
        <dbReference type="ARBA" id="ARBA00022651"/>
    </source>
</evidence>
<evidence type="ECO:0000256" key="10">
    <source>
        <dbReference type="SAM" id="SignalP"/>
    </source>
</evidence>
<evidence type="ECO:0000256" key="7">
    <source>
        <dbReference type="ARBA" id="ARBA00023295"/>
    </source>
</evidence>
<keyword evidence="13" id="KW-1185">Reference proteome</keyword>
<dbReference type="PANTHER" id="PTHR31490">
    <property type="entry name" value="GLYCOSYL HYDROLASE"/>
    <property type="match status" value="1"/>
</dbReference>
<dbReference type="RefSeq" id="WP_238231550.1">
    <property type="nucleotide sequence ID" value="NZ_BPRA01000007.1"/>
</dbReference>
<evidence type="ECO:0000256" key="2">
    <source>
        <dbReference type="ARBA" id="ARBA00007495"/>
    </source>
</evidence>
<dbReference type="PANTHER" id="PTHR31490:SF88">
    <property type="entry name" value="BETA-XYLANASE"/>
    <property type="match status" value="1"/>
</dbReference>
<keyword evidence="8 9" id="KW-0624">Polysaccharide degradation</keyword>
<keyword evidence="3" id="KW-0858">Xylan degradation</keyword>
<evidence type="ECO:0000313" key="12">
    <source>
        <dbReference type="EMBL" id="GJE55168.1"/>
    </source>
</evidence>
<reference evidence="12" key="1">
    <citation type="journal article" date="2021" name="Front. Microbiol.">
        <title>Comprehensive Comparative Genomics and Phenotyping of Methylobacterium Species.</title>
        <authorList>
            <person name="Alessa O."/>
            <person name="Ogura Y."/>
            <person name="Fujitani Y."/>
            <person name="Takami H."/>
            <person name="Hayashi T."/>
            <person name="Sahin N."/>
            <person name="Tani A."/>
        </authorList>
    </citation>
    <scope>NUCLEOTIDE SEQUENCE</scope>
    <source>
        <strain evidence="12">DSM 23674</strain>
    </source>
</reference>
<dbReference type="SMART" id="SM00633">
    <property type="entry name" value="Glyco_10"/>
    <property type="match status" value="1"/>
</dbReference>
<proteinExistence type="inferred from homology"/>
<dbReference type="Gene3D" id="3.20.20.80">
    <property type="entry name" value="Glycosidases"/>
    <property type="match status" value="1"/>
</dbReference>
<evidence type="ECO:0000313" key="13">
    <source>
        <dbReference type="Proteomes" id="UP001055101"/>
    </source>
</evidence>
<keyword evidence="4 10" id="KW-0732">Signal</keyword>
<evidence type="ECO:0000256" key="9">
    <source>
        <dbReference type="RuleBase" id="RU361174"/>
    </source>
</evidence>
<comment type="similarity">
    <text evidence="2 9">Belongs to the glycosyl hydrolase 10 (cellulase F) family.</text>
</comment>
<comment type="caution">
    <text evidence="12">The sequence shown here is derived from an EMBL/GenBank/DDBJ whole genome shotgun (WGS) entry which is preliminary data.</text>
</comment>
<dbReference type="InterPro" id="IPR006311">
    <property type="entry name" value="TAT_signal"/>
</dbReference>
<dbReference type="InterPro" id="IPR001000">
    <property type="entry name" value="GH10_dom"/>
</dbReference>
<organism evidence="12 13">
    <name type="scientific">Methylobacterium thuringiense</name>
    <dbReference type="NCBI Taxonomy" id="1003091"/>
    <lineage>
        <taxon>Bacteria</taxon>
        <taxon>Pseudomonadati</taxon>
        <taxon>Pseudomonadota</taxon>
        <taxon>Alphaproteobacteria</taxon>
        <taxon>Hyphomicrobiales</taxon>
        <taxon>Methylobacteriaceae</taxon>
        <taxon>Methylobacterium</taxon>
    </lineage>
</organism>
<keyword evidence="7 9" id="KW-0326">Glycosidase</keyword>
<evidence type="ECO:0000256" key="8">
    <source>
        <dbReference type="ARBA" id="ARBA00023326"/>
    </source>
</evidence>
<keyword evidence="5 9" id="KW-0378">Hydrolase</keyword>
<sequence>MTMPDPSRRAILAGGAGALALTGAARAAPSPFGPSGAPSWGPDGLQAAASAKGLAYGTAVPITRFRSDPRWRAVAARECGILVCDNVMKFDVAAPHPGVLDFSGADETVRFARGNGQRLRGHCLVWHEALPAWAQAALAAKSPAGAELLLRQWIGAMARRYAGTIEAWDVVNEILSPADGRPDGLRATPWLAALGPGYVDLAFRMMKEADPAAAGTWNENDCEQQADWIDERRVAILKTLEGLLRRGVPIDRFGIQAHLLSTLPLDQTRLRRFLREIAGMGLAIEITELDVDDRAFPADIAARDRGVADLARRFLDTVLDEAAVLNVLSWDVYDPDTWLNASPARRRPDGMPQRALPFDVEYRRKPLWRAMHRAFRDAPDHRAARARLRAKV</sequence>
<dbReference type="PROSITE" id="PS51318">
    <property type="entry name" value="TAT"/>
    <property type="match status" value="1"/>
</dbReference>
<keyword evidence="6 9" id="KW-0119">Carbohydrate metabolism</keyword>
<gene>
    <name evidence="12" type="primary">xynZ</name>
    <name evidence="12" type="ORF">EKPJFOCH_1656</name>
</gene>
<evidence type="ECO:0000256" key="5">
    <source>
        <dbReference type="ARBA" id="ARBA00022801"/>
    </source>
</evidence>
<dbReference type="EMBL" id="BPRA01000007">
    <property type="protein sequence ID" value="GJE55168.1"/>
    <property type="molecule type" value="Genomic_DNA"/>
</dbReference>
<feature type="domain" description="GH10" evidence="11">
    <location>
        <begin position="48"/>
        <end position="374"/>
    </location>
</feature>